<dbReference type="SMART" id="SM00382">
    <property type="entry name" value="AAA"/>
    <property type="match status" value="1"/>
</dbReference>
<dbReference type="Proteomes" id="UP001515683">
    <property type="component" value="Unassembled WGS sequence"/>
</dbReference>
<evidence type="ECO:0000256" key="9">
    <source>
        <dbReference type="ARBA" id="ARBA00034018"/>
    </source>
</evidence>
<evidence type="ECO:0000256" key="7">
    <source>
        <dbReference type="ARBA" id="ARBA00022989"/>
    </source>
</evidence>
<dbReference type="Pfam" id="PF00664">
    <property type="entry name" value="ABC_membrane"/>
    <property type="match status" value="1"/>
</dbReference>
<dbReference type="InterPro" id="IPR003593">
    <property type="entry name" value="AAA+_ATPase"/>
</dbReference>
<comment type="catalytic activity">
    <reaction evidence="9">
        <text>ATP + H2O + xenobioticSide 1 = ADP + phosphate + xenobioticSide 2.</text>
        <dbReference type="EC" id="7.6.2.2"/>
    </reaction>
</comment>
<keyword evidence="4 10" id="KW-0812">Transmembrane</keyword>
<keyword evidence="8 10" id="KW-0472">Membrane</keyword>
<gene>
    <name evidence="13" type="ORF">F3J40_08555</name>
</gene>
<dbReference type="Pfam" id="PF00005">
    <property type="entry name" value="ABC_tran"/>
    <property type="match status" value="1"/>
</dbReference>
<dbReference type="InterPro" id="IPR027417">
    <property type="entry name" value="P-loop_NTPase"/>
</dbReference>
<feature type="transmembrane region" description="Helical" evidence="10">
    <location>
        <begin position="250"/>
        <end position="268"/>
    </location>
</feature>
<dbReference type="PROSITE" id="PS50929">
    <property type="entry name" value="ABC_TM1F"/>
    <property type="match status" value="1"/>
</dbReference>
<dbReference type="InterPro" id="IPR039421">
    <property type="entry name" value="Type_1_exporter"/>
</dbReference>
<protein>
    <recommendedName>
        <fullName evidence="3">ABC-type xenobiotic transporter</fullName>
        <ecNumber evidence="3">7.6.2.2</ecNumber>
    </recommendedName>
</protein>
<dbReference type="Gene3D" id="1.20.1560.10">
    <property type="entry name" value="ABC transporter type 1, transmembrane domain"/>
    <property type="match status" value="1"/>
</dbReference>
<accession>A0ABX0RDV9</accession>
<dbReference type="SUPFAM" id="SSF52540">
    <property type="entry name" value="P-loop containing nucleoside triphosphate hydrolases"/>
    <property type="match status" value="1"/>
</dbReference>
<keyword evidence="14" id="KW-1185">Reference proteome</keyword>
<evidence type="ECO:0000256" key="1">
    <source>
        <dbReference type="ARBA" id="ARBA00004651"/>
    </source>
</evidence>
<feature type="transmembrane region" description="Helical" evidence="10">
    <location>
        <begin position="23"/>
        <end position="46"/>
    </location>
</feature>
<evidence type="ECO:0000313" key="14">
    <source>
        <dbReference type="Proteomes" id="UP001515683"/>
    </source>
</evidence>
<dbReference type="PANTHER" id="PTHR24221">
    <property type="entry name" value="ATP-BINDING CASSETTE SUB-FAMILY B"/>
    <property type="match status" value="1"/>
</dbReference>
<evidence type="ECO:0000259" key="11">
    <source>
        <dbReference type="PROSITE" id="PS50893"/>
    </source>
</evidence>
<dbReference type="SUPFAM" id="SSF90123">
    <property type="entry name" value="ABC transporter transmembrane region"/>
    <property type="match status" value="1"/>
</dbReference>
<evidence type="ECO:0000256" key="8">
    <source>
        <dbReference type="ARBA" id="ARBA00023136"/>
    </source>
</evidence>
<organism evidence="13 14">
    <name type="scientific">Candidatus Pantoea multigeneris</name>
    <dbReference type="NCBI Taxonomy" id="2608357"/>
    <lineage>
        <taxon>Bacteria</taxon>
        <taxon>Pseudomonadati</taxon>
        <taxon>Pseudomonadota</taxon>
        <taxon>Gammaproteobacteria</taxon>
        <taxon>Enterobacterales</taxon>
        <taxon>Erwiniaceae</taxon>
        <taxon>Pantoea</taxon>
    </lineage>
</organism>
<evidence type="ECO:0000259" key="12">
    <source>
        <dbReference type="PROSITE" id="PS50929"/>
    </source>
</evidence>
<name>A0ABX0RDV9_9GAMM</name>
<feature type="domain" description="ABC transmembrane type-1" evidence="12">
    <location>
        <begin position="26"/>
        <end position="303"/>
    </location>
</feature>
<reference evidence="13 14" key="1">
    <citation type="journal article" date="2019" name="bioRxiv">
        <title>Bacteria contribute to plant secondary compound degradation in a generalist herbivore system.</title>
        <authorList>
            <person name="Francoeur C.B."/>
            <person name="Khadempour L."/>
            <person name="Moreira-Soto R.D."/>
            <person name="Gotting K."/>
            <person name="Book A.J."/>
            <person name="Pinto-Tomas A.A."/>
            <person name="Keefover-Ring K."/>
            <person name="Currie C.R."/>
        </authorList>
    </citation>
    <scope>NUCLEOTIDE SEQUENCE [LARGE SCALE GENOMIC DNA]</scope>
    <source>
        <strain evidence="13">Acro-835</strain>
    </source>
</reference>
<dbReference type="InterPro" id="IPR003439">
    <property type="entry name" value="ABC_transporter-like_ATP-bd"/>
</dbReference>
<keyword evidence="6 13" id="KW-0067">ATP-binding</keyword>
<dbReference type="GO" id="GO:0005524">
    <property type="term" value="F:ATP binding"/>
    <property type="evidence" value="ECO:0007669"/>
    <property type="project" value="UniProtKB-KW"/>
</dbReference>
<keyword evidence="5" id="KW-0547">Nucleotide-binding</keyword>
<dbReference type="PROSITE" id="PS00211">
    <property type="entry name" value="ABC_TRANSPORTER_1"/>
    <property type="match status" value="1"/>
</dbReference>
<dbReference type="RefSeq" id="WP_167013696.1">
    <property type="nucleotide sequence ID" value="NZ_VWXF01000002.1"/>
</dbReference>
<evidence type="ECO:0000256" key="4">
    <source>
        <dbReference type="ARBA" id="ARBA00022692"/>
    </source>
</evidence>
<dbReference type="PANTHER" id="PTHR24221:SF397">
    <property type="entry name" value="ABC TRANSPORTER, ATP-BINDING TRANSMEMBRANE PROTEIN"/>
    <property type="match status" value="1"/>
</dbReference>
<dbReference type="PROSITE" id="PS50893">
    <property type="entry name" value="ABC_TRANSPORTER_2"/>
    <property type="match status" value="1"/>
</dbReference>
<evidence type="ECO:0000313" key="13">
    <source>
        <dbReference type="EMBL" id="NIF21644.1"/>
    </source>
</evidence>
<comment type="similarity">
    <text evidence="2">Belongs to the ABC transporter superfamily. Drug exporter-2 (TC 3.A.1.117) family.</text>
</comment>
<dbReference type="EC" id="7.6.2.2" evidence="3"/>
<dbReference type="EMBL" id="VWXF01000002">
    <property type="protein sequence ID" value="NIF21644.1"/>
    <property type="molecule type" value="Genomic_DNA"/>
</dbReference>
<dbReference type="InterPro" id="IPR036640">
    <property type="entry name" value="ABC1_TM_sf"/>
</dbReference>
<keyword evidence="7 10" id="KW-1133">Transmembrane helix</keyword>
<evidence type="ECO:0000256" key="6">
    <source>
        <dbReference type="ARBA" id="ARBA00022840"/>
    </source>
</evidence>
<sequence>MMRTYHNMIAVAGEFAAPFRRTLGYAVISAVLQAAGWAITLPLFSLLLAPGALAVREIVSWLGGLIILLLLEGLVRWREMAFVYDYWHRVTEAMRQRLADRLRAMPLEQLARRKSGDLATILSNNVTFAATALSSLATLAIQLMVVPAALLVLIFALDWRLGALLLVGALLIVPLMLRVRRDANQDFQRIDEVDAAASAAIVEYVQGQAMLRASGRSGRNAPCLSGVFAHQHRVQHQTGHTALLIAKAQLILQLTLVATVAFGIWLSATQQLSLASLLCLAVLVAQLVEPLTLGLSMVRLFELADAALQRVNALYNEAAQVTEQPQQQPQHFAIGLNKLSFYYQQQEKPAIQEVTLHIPEHSLTALVGPSGGGKTTLTRLMSRFADPQQGSITLGGAELRHITPEQLLAQVSVVFQDVWLMDDTLAKNIALGRPEASHAEIVNAARKAHIHHVIERLPQGYETLAGEAGSALSGGERQRVAIARAILKDAPVVLLDEPTSSLDSESEYQVQKAIEALVADKTVVIVAHRLSTIRAADQIAFIDQGRCVECGDHASLMAIEGGRYRALVEAQQHTLST</sequence>
<feature type="transmembrane region" description="Helical" evidence="10">
    <location>
        <begin position="122"/>
        <end position="155"/>
    </location>
</feature>
<evidence type="ECO:0000256" key="3">
    <source>
        <dbReference type="ARBA" id="ARBA00012191"/>
    </source>
</evidence>
<comment type="subcellular location">
    <subcellularLocation>
        <location evidence="1">Cell membrane</location>
        <topology evidence="1">Multi-pass membrane protein</topology>
    </subcellularLocation>
</comment>
<dbReference type="InterPro" id="IPR017871">
    <property type="entry name" value="ABC_transporter-like_CS"/>
</dbReference>
<feature type="transmembrane region" description="Helical" evidence="10">
    <location>
        <begin position="58"/>
        <end position="75"/>
    </location>
</feature>
<evidence type="ECO:0000256" key="10">
    <source>
        <dbReference type="SAM" id="Phobius"/>
    </source>
</evidence>
<dbReference type="InterPro" id="IPR011527">
    <property type="entry name" value="ABC1_TM_dom"/>
</dbReference>
<feature type="transmembrane region" description="Helical" evidence="10">
    <location>
        <begin position="161"/>
        <end position="179"/>
    </location>
</feature>
<proteinExistence type="inferred from homology"/>
<comment type="caution">
    <text evidence="13">The sequence shown here is derived from an EMBL/GenBank/DDBJ whole genome shotgun (WGS) entry which is preliminary data.</text>
</comment>
<evidence type="ECO:0000256" key="5">
    <source>
        <dbReference type="ARBA" id="ARBA00022741"/>
    </source>
</evidence>
<feature type="domain" description="ABC transporter" evidence="11">
    <location>
        <begin position="334"/>
        <end position="569"/>
    </location>
</feature>
<dbReference type="Gene3D" id="3.40.50.300">
    <property type="entry name" value="P-loop containing nucleotide triphosphate hydrolases"/>
    <property type="match status" value="1"/>
</dbReference>
<evidence type="ECO:0000256" key="2">
    <source>
        <dbReference type="ARBA" id="ARBA00006526"/>
    </source>
</evidence>